<feature type="domain" description="Parvovirus non-structural protein 1 helicase" evidence="1">
    <location>
        <begin position="1"/>
        <end position="88"/>
    </location>
</feature>
<proteinExistence type="predicted"/>
<dbReference type="EMBL" id="CAXIEN010000004">
    <property type="protein sequence ID" value="CAL1262218.1"/>
    <property type="molecule type" value="Genomic_DNA"/>
</dbReference>
<dbReference type="Proteomes" id="UP001497382">
    <property type="component" value="Unassembled WGS sequence"/>
</dbReference>
<comment type="caution">
    <text evidence="2">The sequence shown here is derived from an EMBL/GenBank/DDBJ whole genome shotgun (WGS) entry which is preliminary data.</text>
</comment>
<dbReference type="InterPro" id="IPR027417">
    <property type="entry name" value="P-loop_NTPase"/>
</dbReference>
<dbReference type="InterPro" id="IPR001257">
    <property type="entry name" value="Parvovirus_NS1_helicase"/>
</dbReference>
<sequence>MDRQHKKRNILYLRGEPNSGKTFIAQSLAKSAFFYGAVTQGTSSYAFMWQDCINKRLILINEPYFDIGMVETLKTNLEGTGTFVHKKMSGDEYSDPHLSSSQLIVIFEVTVLDRKKAFLPDASISTMTLNHTRL</sequence>
<organism evidence="2 3">
    <name type="scientific">Larinioides sclopetarius</name>
    <dbReference type="NCBI Taxonomy" id="280406"/>
    <lineage>
        <taxon>Eukaryota</taxon>
        <taxon>Metazoa</taxon>
        <taxon>Ecdysozoa</taxon>
        <taxon>Arthropoda</taxon>
        <taxon>Chelicerata</taxon>
        <taxon>Arachnida</taxon>
        <taxon>Araneae</taxon>
        <taxon>Araneomorphae</taxon>
        <taxon>Entelegynae</taxon>
        <taxon>Araneoidea</taxon>
        <taxon>Araneidae</taxon>
        <taxon>Larinioides</taxon>
    </lineage>
</organism>
<name>A0AAV1YUG9_9ARAC</name>
<dbReference type="GO" id="GO:0019079">
    <property type="term" value="P:viral genome replication"/>
    <property type="evidence" value="ECO:0007669"/>
    <property type="project" value="InterPro"/>
</dbReference>
<gene>
    <name evidence="2" type="ORF">LARSCL_LOCUS869</name>
</gene>
<evidence type="ECO:0000313" key="2">
    <source>
        <dbReference type="EMBL" id="CAL1262218.1"/>
    </source>
</evidence>
<reference evidence="2 3" key="1">
    <citation type="submission" date="2024-04" db="EMBL/GenBank/DDBJ databases">
        <authorList>
            <person name="Rising A."/>
            <person name="Reimegard J."/>
            <person name="Sonavane S."/>
            <person name="Akerstrom W."/>
            <person name="Nylinder S."/>
            <person name="Hedman E."/>
            <person name="Kallberg Y."/>
        </authorList>
    </citation>
    <scope>NUCLEOTIDE SEQUENCE [LARGE SCALE GENOMIC DNA]</scope>
</reference>
<keyword evidence="3" id="KW-1185">Reference proteome</keyword>
<protein>
    <recommendedName>
        <fullName evidence="1">Parvovirus non-structural protein 1 helicase domain-containing protein</fullName>
    </recommendedName>
</protein>
<dbReference type="Pfam" id="PF01057">
    <property type="entry name" value="Parvo_NS1"/>
    <property type="match status" value="1"/>
</dbReference>
<evidence type="ECO:0000313" key="3">
    <source>
        <dbReference type="Proteomes" id="UP001497382"/>
    </source>
</evidence>
<dbReference type="SUPFAM" id="SSF52540">
    <property type="entry name" value="P-loop containing nucleoside triphosphate hydrolases"/>
    <property type="match status" value="1"/>
</dbReference>
<evidence type="ECO:0000259" key="1">
    <source>
        <dbReference type="Pfam" id="PF01057"/>
    </source>
</evidence>
<dbReference type="AlphaFoldDB" id="A0AAV1YUG9"/>
<accession>A0AAV1YUG9</accession>
<dbReference type="Gene3D" id="3.40.50.300">
    <property type="entry name" value="P-loop containing nucleotide triphosphate hydrolases"/>
    <property type="match status" value="1"/>
</dbReference>